<organism evidence="1">
    <name type="scientific">marine sediment metagenome</name>
    <dbReference type="NCBI Taxonomy" id="412755"/>
    <lineage>
        <taxon>unclassified sequences</taxon>
        <taxon>metagenomes</taxon>
        <taxon>ecological metagenomes</taxon>
    </lineage>
</organism>
<name>X1I6A0_9ZZZZ</name>
<reference evidence="1" key="1">
    <citation type="journal article" date="2014" name="Front. Microbiol.">
        <title>High frequency of phylogenetically diverse reductive dehalogenase-homologous genes in deep subseafloor sedimentary metagenomes.</title>
        <authorList>
            <person name="Kawai M."/>
            <person name="Futagami T."/>
            <person name="Toyoda A."/>
            <person name="Takaki Y."/>
            <person name="Nishi S."/>
            <person name="Hori S."/>
            <person name="Arai W."/>
            <person name="Tsubouchi T."/>
            <person name="Morono Y."/>
            <person name="Uchiyama I."/>
            <person name="Ito T."/>
            <person name="Fujiyama A."/>
            <person name="Inagaki F."/>
            <person name="Takami H."/>
        </authorList>
    </citation>
    <scope>NUCLEOTIDE SEQUENCE</scope>
    <source>
        <strain evidence="1">Expedition CK06-06</strain>
    </source>
</reference>
<evidence type="ECO:0000313" key="1">
    <source>
        <dbReference type="EMBL" id="GAH53078.1"/>
    </source>
</evidence>
<dbReference type="AlphaFoldDB" id="X1I6A0"/>
<comment type="caution">
    <text evidence="1">The sequence shown here is derived from an EMBL/GenBank/DDBJ whole genome shotgun (WGS) entry which is preliminary data.</text>
</comment>
<feature type="non-terminal residue" evidence="1">
    <location>
        <position position="162"/>
    </location>
</feature>
<proteinExistence type="predicted"/>
<protein>
    <submittedName>
        <fullName evidence="1">Uncharacterized protein</fullName>
    </submittedName>
</protein>
<accession>X1I6A0</accession>
<gene>
    <name evidence="1" type="ORF">S03H2_32058</name>
</gene>
<dbReference type="EMBL" id="BARU01019470">
    <property type="protein sequence ID" value="GAH53078.1"/>
    <property type="molecule type" value="Genomic_DNA"/>
</dbReference>
<sequence length="162" mass="17961">MTKLSVTKSGEVSQSIVDKIVSALDGCYRIIGEPMADSVDLHIVEKSAGETFFATHDALHGKSTITVYVDKFLEIPQLVALAGIRRQAAHSVLHGSLEYYLIKVPKDLIRVAKQYNLSQDCINALLYNIGMAAKEYGVTRLLYGKNFVVDQWLMLSISLTRV</sequence>